<dbReference type="Proteomes" id="UP001290455">
    <property type="component" value="Unassembled WGS sequence"/>
</dbReference>
<keyword evidence="5 9" id="KW-0735">Signal-anchor</keyword>
<dbReference type="HAMAP" id="MF_01140">
    <property type="entry name" value="TagU_transferase"/>
    <property type="match status" value="1"/>
</dbReference>
<dbReference type="EC" id="2.7.8.-" evidence="9"/>
<reference evidence="11 12" key="1">
    <citation type="submission" date="2023-11" db="EMBL/GenBank/DDBJ databases">
        <title>Bacillus jintuensis, isolated from a mudflat on the Beibu Gulf coast.</title>
        <authorList>
            <person name="Li M."/>
        </authorList>
    </citation>
    <scope>NUCLEOTIDE SEQUENCE [LARGE SCALE GENOMIC DNA]</scope>
    <source>
        <strain evidence="11 12">31A1R</strain>
    </source>
</reference>
<keyword evidence="8 9" id="KW-0961">Cell wall biogenesis/degradation</keyword>
<comment type="caution">
    <text evidence="11">The sequence shown here is derived from an EMBL/GenBank/DDBJ whole genome shotgun (WGS) entry which is preliminary data.</text>
</comment>
<keyword evidence="7 9" id="KW-0472">Membrane</keyword>
<evidence type="ECO:0000256" key="4">
    <source>
        <dbReference type="ARBA" id="ARBA00022692"/>
    </source>
</evidence>
<evidence type="ECO:0000256" key="2">
    <source>
        <dbReference type="ARBA" id="ARBA00022475"/>
    </source>
</evidence>
<sequence>MRVENQQKKRKRKWIKNLGIVLVIILLLGGVYAIYLYKQLELTVETIHSDLNREKSDKRINSMNLGKGDPFSLLIMGVDARPGDKGRSDTMIVLTVNPKKKSTKMVSIPRDTRTLIVGRGNEDKINHAYAFGGTEMAVSTVENFLNIPIDYYVTMNMEGFKDIVDAVGGITVDSPISFTEEGISFQEGKNHLNGEKALVYVRMRKQDPRGDYGRQLRQRQVIQGVIQKGANPLILTKTESILAAIGTNAKTDLSFNEMKTIQKNYISARHNMEQIQIEGKGTNINGIYYLIVPSENRNAVSSDLKQHLEL</sequence>
<keyword evidence="3 9" id="KW-0808">Transferase</keyword>
<comment type="function">
    <text evidence="9">May catalyze the final step in cell wall teichoic acid biosynthesis, the transfer of the anionic cell wall polymers (APs) from their lipid-linked precursor to the cell wall peptidoglycan (PG).</text>
</comment>
<evidence type="ECO:0000256" key="3">
    <source>
        <dbReference type="ARBA" id="ARBA00022679"/>
    </source>
</evidence>
<evidence type="ECO:0000313" key="11">
    <source>
        <dbReference type="EMBL" id="MDZ5471919.1"/>
    </source>
</evidence>
<dbReference type="EMBL" id="JAXOFX010000004">
    <property type="protein sequence ID" value="MDZ5471919.1"/>
    <property type="molecule type" value="Genomic_DNA"/>
</dbReference>
<dbReference type="Gene3D" id="3.40.630.190">
    <property type="entry name" value="LCP protein"/>
    <property type="match status" value="1"/>
</dbReference>
<gene>
    <name evidence="9" type="primary">tagU</name>
    <name evidence="11" type="ORF">SM124_09180</name>
</gene>
<feature type="topological domain" description="Cytoplasmic" evidence="9">
    <location>
        <begin position="1"/>
        <end position="13"/>
    </location>
</feature>
<dbReference type="PANTHER" id="PTHR33392:SF6">
    <property type="entry name" value="POLYISOPRENYL-TEICHOIC ACID--PEPTIDOGLYCAN TEICHOIC ACID TRANSFERASE TAGU"/>
    <property type="match status" value="1"/>
</dbReference>
<comment type="subcellular location">
    <subcellularLocation>
        <location evidence="9">Cell membrane</location>
        <topology evidence="9">Single-pass type II membrane protein</topology>
    </subcellularLocation>
</comment>
<dbReference type="PANTHER" id="PTHR33392">
    <property type="entry name" value="POLYISOPRENYL-TEICHOIC ACID--PEPTIDOGLYCAN TEICHOIC ACID TRANSFERASE TAGU"/>
    <property type="match status" value="1"/>
</dbReference>
<dbReference type="Pfam" id="PF03816">
    <property type="entry name" value="LytR_cpsA_psr"/>
    <property type="match status" value="1"/>
</dbReference>
<evidence type="ECO:0000256" key="7">
    <source>
        <dbReference type="ARBA" id="ARBA00023136"/>
    </source>
</evidence>
<organism evidence="11 12">
    <name type="scientific">Robertmurraya mangrovi</name>
    <dbReference type="NCBI Taxonomy" id="3098077"/>
    <lineage>
        <taxon>Bacteria</taxon>
        <taxon>Bacillati</taxon>
        <taxon>Bacillota</taxon>
        <taxon>Bacilli</taxon>
        <taxon>Bacillales</taxon>
        <taxon>Bacillaceae</taxon>
        <taxon>Robertmurraya</taxon>
    </lineage>
</organism>
<dbReference type="RefSeq" id="WP_322446208.1">
    <property type="nucleotide sequence ID" value="NZ_JAXOFX010000004.1"/>
</dbReference>
<keyword evidence="6 9" id="KW-1133">Transmembrane helix</keyword>
<dbReference type="InterPro" id="IPR050922">
    <property type="entry name" value="LytR/CpsA/Psr_CW_biosynth"/>
</dbReference>
<dbReference type="InterPro" id="IPR023734">
    <property type="entry name" value="TagU"/>
</dbReference>
<proteinExistence type="inferred from homology"/>
<comment type="pathway">
    <text evidence="9">Cell wall biogenesis.</text>
</comment>
<name>A0ABU5IXL8_9BACI</name>
<evidence type="ECO:0000256" key="9">
    <source>
        <dbReference type="HAMAP-Rule" id="MF_01140"/>
    </source>
</evidence>
<keyword evidence="12" id="KW-1185">Reference proteome</keyword>
<feature type="topological domain" description="Extracellular" evidence="9">
    <location>
        <begin position="35"/>
        <end position="310"/>
    </location>
</feature>
<keyword evidence="2 9" id="KW-1003">Cell membrane</keyword>
<dbReference type="NCBIfam" id="TIGR00350">
    <property type="entry name" value="lytR_cpsA_psr"/>
    <property type="match status" value="1"/>
</dbReference>
<feature type="domain" description="Cell envelope-related transcriptional attenuator" evidence="10">
    <location>
        <begin position="87"/>
        <end position="229"/>
    </location>
</feature>
<evidence type="ECO:0000256" key="1">
    <source>
        <dbReference type="ARBA" id="ARBA00006068"/>
    </source>
</evidence>
<evidence type="ECO:0000259" key="10">
    <source>
        <dbReference type="Pfam" id="PF03816"/>
    </source>
</evidence>
<evidence type="ECO:0000256" key="8">
    <source>
        <dbReference type="ARBA" id="ARBA00023316"/>
    </source>
</evidence>
<comment type="similarity">
    <text evidence="1 9">Belongs to the LytR/CpsA/Psr (LCP) family.</text>
</comment>
<accession>A0ABU5IXL8</accession>
<evidence type="ECO:0000256" key="6">
    <source>
        <dbReference type="ARBA" id="ARBA00022989"/>
    </source>
</evidence>
<keyword evidence="4 9" id="KW-0812">Transmembrane</keyword>
<evidence type="ECO:0000256" key="5">
    <source>
        <dbReference type="ARBA" id="ARBA00022968"/>
    </source>
</evidence>
<dbReference type="InterPro" id="IPR004474">
    <property type="entry name" value="LytR_CpsA_psr"/>
</dbReference>
<evidence type="ECO:0000313" key="12">
    <source>
        <dbReference type="Proteomes" id="UP001290455"/>
    </source>
</evidence>
<protein>
    <recommendedName>
        <fullName evidence="9">Polyisoprenyl-teichoic acid--peptidoglycan teichoic acid transferase TagU</fullName>
        <ecNumber evidence="9">2.7.8.-</ecNumber>
    </recommendedName>
</protein>